<keyword evidence="3" id="KW-1185">Reference proteome</keyword>
<organism evidence="2 3">
    <name type="scientific">Spiroplasma clarkii</name>
    <dbReference type="NCBI Taxonomy" id="2139"/>
    <lineage>
        <taxon>Bacteria</taxon>
        <taxon>Bacillati</taxon>
        <taxon>Mycoplasmatota</taxon>
        <taxon>Mollicutes</taxon>
        <taxon>Entomoplasmatales</taxon>
        <taxon>Spiroplasmataceae</taxon>
        <taxon>Spiroplasma</taxon>
    </lineage>
</organism>
<reference evidence="2 3" key="1">
    <citation type="submission" date="2017-11" db="EMBL/GenBank/DDBJ databases">
        <title>Complete genome sequence of Spiroplasma clarkii CN-5 (DSM 19994).</title>
        <authorList>
            <person name="Tsai Y.-M."/>
            <person name="Chang A."/>
            <person name="Lo W.-S."/>
            <person name="Kuo C.-H."/>
        </authorList>
    </citation>
    <scope>NUCLEOTIDE SEQUENCE [LARGE SCALE GENOMIC DNA]</scope>
    <source>
        <strain evidence="2 3">CN-5</strain>
    </source>
</reference>
<evidence type="ECO:0000259" key="1">
    <source>
        <dbReference type="Pfam" id="PF01425"/>
    </source>
</evidence>
<dbReference type="Pfam" id="PF01425">
    <property type="entry name" value="Amidase"/>
    <property type="match status" value="1"/>
</dbReference>
<sequence>MQLLGLTITEIHKLYQSKTISVGDYIKAVYQAMQKDFASNFLVTICEEPDYSKLEQYFDKDNILSGIPYLAKDNFWTMDLRTTAGSKILSNFQPTEDSTVIKKLRDKSTVLLGKTTLDELGMGGTGLFGFNGKVANPFDTTRIAGGSSSGSAYAVAKGYVPFATGSDTGDSIRKPASFVGVVGFKPTYGSLSRYGVIPYAPSLDHLGYFTRNVEDMALVCDATYGFDKKDFTSIANPADFASHLNDLHKNAKFGYIKDVQKYIDGKLAKAYEKLYQKIKADGHEVIEIDFSKKLLDALPAVYMMISFSEAVSTHSNLDGINFGERVEGKDYIETIKKSRASGFGMNVKKRFVIGSYQLRKENQELLLAKSKKVRTLIIKELQKAYELVDILILPPALDIAPKISEVVGVDVEDRQDDEKVFLQDLLILANFNGMPSITIPFIKKEEMPIGINLNAKPTADLLVLQAAKYVEGLVQQGGFAND</sequence>
<dbReference type="InterPro" id="IPR000120">
    <property type="entry name" value="Amidase"/>
</dbReference>
<dbReference type="InterPro" id="IPR036928">
    <property type="entry name" value="AS_sf"/>
</dbReference>
<dbReference type="AlphaFoldDB" id="A0A2K8KIN5"/>
<dbReference type="PANTHER" id="PTHR11895">
    <property type="entry name" value="TRANSAMIDASE"/>
    <property type="match status" value="1"/>
</dbReference>
<protein>
    <submittedName>
        <fullName evidence="2">Aspartyl/glutamyl-tRNA amidotransferase subunit A</fullName>
    </submittedName>
</protein>
<dbReference type="InterPro" id="IPR023631">
    <property type="entry name" value="Amidase_dom"/>
</dbReference>
<dbReference type="InterPro" id="IPR020556">
    <property type="entry name" value="Amidase_CS"/>
</dbReference>
<accession>A0A2K8KIN5</accession>
<name>A0A2K8KIN5_9MOLU</name>
<evidence type="ECO:0000313" key="2">
    <source>
        <dbReference type="EMBL" id="ATX71553.1"/>
    </source>
</evidence>
<dbReference type="RefSeq" id="WP_100255082.1">
    <property type="nucleotide sequence ID" value="NZ_CP024870.1"/>
</dbReference>
<dbReference type="SUPFAM" id="SSF75304">
    <property type="entry name" value="Amidase signature (AS) enzymes"/>
    <property type="match status" value="1"/>
</dbReference>
<evidence type="ECO:0000313" key="3">
    <source>
        <dbReference type="Proteomes" id="UP000231179"/>
    </source>
</evidence>
<keyword evidence="2" id="KW-0808">Transferase</keyword>
<dbReference type="PROSITE" id="PS00571">
    <property type="entry name" value="AMIDASES"/>
    <property type="match status" value="1"/>
</dbReference>
<proteinExistence type="predicted"/>
<dbReference type="GO" id="GO:0016740">
    <property type="term" value="F:transferase activity"/>
    <property type="evidence" value="ECO:0007669"/>
    <property type="project" value="UniProtKB-KW"/>
</dbReference>
<dbReference type="Proteomes" id="UP000231179">
    <property type="component" value="Chromosome"/>
</dbReference>
<dbReference type="EMBL" id="CP024870">
    <property type="protein sequence ID" value="ATX71553.1"/>
    <property type="molecule type" value="Genomic_DNA"/>
</dbReference>
<feature type="domain" description="Amidase" evidence="1">
    <location>
        <begin position="53"/>
        <end position="464"/>
    </location>
</feature>
<dbReference type="Gene3D" id="3.90.1300.10">
    <property type="entry name" value="Amidase signature (AS) domain"/>
    <property type="match status" value="1"/>
</dbReference>
<dbReference type="PANTHER" id="PTHR11895:SF151">
    <property type="entry name" value="GLUTAMYL-TRNA(GLN) AMIDOTRANSFERASE SUBUNIT A"/>
    <property type="match status" value="1"/>
</dbReference>
<gene>
    <name evidence="2" type="primary">gatA</name>
    <name evidence="2" type="ORF">SCLAR_v1c12530</name>
</gene>